<evidence type="ECO:0000313" key="4">
    <source>
        <dbReference type="Proteomes" id="UP001458880"/>
    </source>
</evidence>
<evidence type="ECO:0000256" key="2">
    <source>
        <dbReference type="SAM" id="Phobius"/>
    </source>
</evidence>
<dbReference type="EMBL" id="JASPKY010000022">
    <property type="protein sequence ID" value="KAK9752201.1"/>
    <property type="molecule type" value="Genomic_DNA"/>
</dbReference>
<keyword evidence="4" id="KW-1185">Reference proteome</keyword>
<feature type="transmembrane region" description="Helical" evidence="2">
    <location>
        <begin position="518"/>
        <end position="539"/>
    </location>
</feature>
<keyword evidence="2" id="KW-1133">Transmembrane helix</keyword>
<name>A0AAW1N0D1_POPJA</name>
<dbReference type="GO" id="GO:0003676">
    <property type="term" value="F:nucleic acid binding"/>
    <property type="evidence" value="ECO:0007669"/>
    <property type="project" value="InterPro"/>
</dbReference>
<protein>
    <submittedName>
        <fullName evidence="3">Baculovirus F protein</fullName>
    </submittedName>
</protein>
<dbReference type="InterPro" id="IPR022048">
    <property type="entry name" value="Envelope_fusion-like"/>
</dbReference>
<comment type="caution">
    <text evidence="3">The sequence shown here is derived from an EMBL/GenBank/DDBJ whole genome shotgun (WGS) entry which is preliminary data.</text>
</comment>
<gene>
    <name evidence="3" type="ORF">QE152_g4426</name>
</gene>
<dbReference type="Pfam" id="PF12259">
    <property type="entry name" value="Baculo_F"/>
    <property type="match status" value="1"/>
</dbReference>
<dbReference type="Proteomes" id="UP001458880">
    <property type="component" value="Unassembled WGS sequence"/>
</dbReference>
<feature type="region of interest" description="Disordered" evidence="1">
    <location>
        <begin position="550"/>
        <end position="576"/>
    </location>
</feature>
<keyword evidence="2" id="KW-0812">Transmembrane</keyword>
<accession>A0AAW1N0D1</accession>
<dbReference type="AlphaFoldDB" id="A0AAW1N0D1"/>
<evidence type="ECO:0000313" key="3">
    <source>
        <dbReference type="EMBL" id="KAK9752201.1"/>
    </source>
</evidence>
<reference evidence="3 4" key="1">
    <citation type="journal article" date="2024" name="BMC Genomics">
        <title>De novo assembly and annotation of Popillia japonica's genome with initial clues to its potential as an invasive pest.</title>
        <authorList>
            <person name="Cucini C."/>
            <person name="Boschi S."/>
            <person name="Funari R."/>
            <person name="Cardaioli E."/>
            <person name="Iannotti N."/>
            <person name="Marturano G."/>
            <person name="Paoli F."/>
            <person name="Bruttini M."/>
            <person name="Carapelli A."/>
            <person name="Frati F."/>
            <person name="Nardi F."/>
        </authorList>
    </citation>
    <scope>NUCLEOTIDE SEQUENCE [LARGE SCALE GENOMIC DNA]</scope>
    <source>
        <strain evidence="3">DMR45628</strain>
    </source>
</reference>
<dbReference type="Gene3D" id="3.30.420.10">
    <property type="entry name" value="Ribonuclease H-like superfamily/Ribonuclease H"/>
    <property type="match status" value="1"/>
</dbReference>
<keyword evidence="2" id="KW-0472">Membrane</keyword>
<proteinExistence type="predicted"/>
<feature type="compositionally biased region" description="Basic and acidic residues" evidence="1">
    <location>
        <begin position="550"/>
        <end position="562"/>
    </location>
</feature>
<dbReference type="InterPro" id="IPR036397">
    <property type="entry name" value="RNaseH_sf"/>
</dbReference>
<organism evidence="3 4">
    <name type="scientific">Popillia japonica</name>
    <name type="common">Japanese beetle</name>
    <dbReference type="NCBI Taxonomy" id="7064"/>
    <lineage>
        <taxon>Eukaryota</taxon>
        <taxon>Metazoa</taxon>
        <taxon>Ecdysozoa</taxon>
        <taxon>Arthropoda</taxon>
        <taxon>Hexapoda</taxon>
        <taxon>Insecta</taxon>
        <taxon>Pterygota</taxon>
        <taxon>Neoptera</taxon>
        <taxon>Endopterygota</taxon>
        <taxon>Coleoptera</taxon>
        <taxon>Polyphaga</taxon>
        <taxon>Scarabaeiformia</taxon>
        <taxon>Scarabaeidae</taxon>
        <taxon>Rutelinae</taxon>
        <taxon>Popillia</taxon>
    </lineage>
</organism>
<evidence type="ECO:0000256" key="1">
    <source>
        <dbReference type="SAM" id="MobiDB-lite"/>
    </source>
</evidence>
<sequence length="576" mass="67299">MEYPQKSLWTGEQNLPMSCNIERVHSTFAEHVRLLREKEPKEDIMKLMKLAIIAYNNTIHTTTGLTPLELTFGHTKTHDPFAICYDRTFYNNYLTRHINRLKLLYTKLGHRVQENKTKIIEKRNTSLKTQPLEIGQQVYVKQPIGYKSKINPRFSGPYKVKKIFENGTAIVIDKNKRERSTGDVELTRIRQTTGLLPLKLGTSWNTVTYWKFINTYNLDNLLIEAKNLEIKCANWIELTKDTTAHVDSYSLEIENYIKIMNYNLLLVNKKVRQLLPKNRSKRGAINIAETINYVLEALITALTFSKLEIYHPSLIEPDELLREILELEQNFNSQDLSIQPIKGDIHYLSKILKVKAYLRDRTIVYVILVPLVEKEPFNYYHLYPLSLPVNESYFISIQPTSNFLGINEKKFMYNKIQYMEFNGMEYICDRGETHLAQETSRKLKLPRLPNLNYTYQTAIKNSQSNSLEQIRSANTQNLSEIHRSLEQNLSEIHRSLETLQHEVRKIDNVKFHEEPLSIWAQIITIIICVWIIIVIGRYLQRKKKKNPLEIKEGSSHPMEDMGNHPLSLPLHGDVSV</sequence>